<dbReference type="Proteomes" id="UP000242705">
    <property type="component" value="Unassembled WGS sequence"/>
</dbReference>
<evidence type="ECO:0000313" key="1">
    <source>
        <dbReference type="EMBL" id="PSR24040.1"/>
    </source>
</evidence>
<dbReference type="AlphaFoldDB" id="A0A2T2WP71"/>
<comment type="caution">
    <text evidence="1">The sequence shown here is derived from an EMBL/GenBank/DDBJ whole genome shotgun (WGS) entry which is preliminary data.</text>
</comment>
<gene>
    <name evidence="1" type="ORF">C7B47_15450</name>
</gene>
<evidence type="ECO:0000313" key="2">
    <source>
        <dbReference type="Proteomes" id="UP000242705"/>
    </source>
</evidence>
<organism evidence="1 2">
    <name type="scientific">Sulfobacillus thermosulfidooxidans</name>
    <dbReference type="NCBI Taxonomy" id="28034"/>
    <lineage>
        <taxon>Bacteria</taxon>
        <taxon>Bacillati</taxon>
        <taxon>Bacillota</taxon>
        <taxon>Clostridia</taxon>
        <taxon>Eubacteriales</taxon>
        <taxon>Clostridiales Family XVII. Incertae Sedis</taxon>
        <taxon>Sulfobacillus</taxon>
    </lineage>
</organism>
<accession>A0A2T2WP71</accession>
<name>A0A2T2WP71_SULTH</name>
<proteinExistence type="predicted"/>
<dbReference type="EMBL" id="PXYX01000062">
    <property type="protein sequence ID" value="PSR24040.1"/>
    <property type="molecule type" value="Genomic_DNA"/>
</dbReference>
<sequence length="86" mass="9399">MCHQSVGLYARYLESEGIATVVIGALKPMLETVKPPRVLWIRAALGKLVGNPHDTNEQMNRVKKALNLLETATYGGTLVSYSDKGN</sequence>
<protein>
    <submittedName>
        <fullName evidence="1">Uncharacterized protein</fullName>
    </submittedName>
</protein>
<reference evidence="1 2" key="1">
    <citation type="journal article" date="2014" name="BMC Genomics">
        <title>Comparison of environmental and isolate Sulfobacillus genomes reveals diverse carbon, sulfur, nitrogen, and hydrogen metabolisms.</title>
        <authorList>
            <person name="Justice N.B."/>
            <person name="Norman A."/>
            <person name="Brown C.T."/>
            <person name="Singh A."/>
            <person name="Thomas B.C."/>
            <person name="Banfield J.F."/>
        </authorList>
    </citation>
    <scope>NUCLEOTIDE SEQUENCE [LARGE SCALE GENOMIC DNA]</scope>
    <source>
        <strain evidence="1">AMDSBA5</strain>
    </source>
</reference>